<evidence type="ECO:0000313" key="2">
    <source>
        <dbReference type="EMBL" id="MCI35415.1"/>
    </source>
</evidence>
<name>A0A392RIJ1_9FABA</name>
<reference evidence="2 3" key="1">
    <citation type="journal article" date="2018" name="Front. Plant Sci.">
        <title>Red Clover (Trifolium pratense) and Zigzag Clover (T. medium) - A Picture of Genomic Similarities and Differences.</title>
        <authorList>
            <person name="Dluhosova J."/>
            <person name="Istvanek J."/>
            <person name="Nedelnik J."/>
            <person name="Repkova J."/>
        </authorList>
    </citation>
    <scope>NUCLEOTIDE SEQUENCE [LARGE SCALE GENOMIC DNA]</scope>
    <source>
        <strain evidence="3">cv. 10/8</strain>
        <tissue evidence="2">Leaf</tissue>
    </source>
</reference>
<protein>
    <submittedName>
        <fullName evidence="2">Uncharacterized protein</fullName>
    </submittedName>
</protein>
<dbReference type="AlphaFoldDB" id="A0A392RIJ1"/>
<dbReference type="Proteomes" id="UP000265520">
    <property type="component" value="Unassembled WGS sequence"/>
</dbReference>
<proteinExistence type="predicted"/>
<dbReference type="EMBL" id="LXQA010223114">
    <property type="protein sequence ID" value="MCI35415.1"/>
    <property type="molecule type" value="Genomic_DNA"/>
</dbReference>
<organism evidence="2 3">
    <name type="scientific">Trifolium medium</name>
    <dbReference type="NCBI Taxonomy" id="97028"/>
    <lineage>
        <taxon>Eukaryota</taxon>
        <taxon>Viridiplantae</taxon>
        <taxon>Streptophyta</taxon>
        <taxon>Embryophyta</taxon>
        <taxon>Tracheophyta</taxon>
        <taxon>Spermatophyta</taxon>
        <taxon>Magnoliopsida</taxon>
        <taxon>eudicotyledons</taxon>
        <taxon>Gunneridae</taxon>
        <taxon>Pentapetalae</taxon>
        <taxon>rosids</taxon>
        <taxon>fabids</taxon>
        <taxon>Fabales</taxon>
        <taxon>Fabaceae</taxon>
        <taxon>Papilionoideae</taxon>
        <taxon>50 kb inversion clade</taxon>
        <taxon>NPAAA clade</taxon>
        <taxon>Hologalegina</taxon>
        <taxon>IRL clade</taxon>
        <taxon>Trifolieae</taxon>
        <taxon>Trifolium</taxon>
    </lineage>
</organism>
<keyword evidence="3" id="KW-1185">Reference proteome</keyword>
<evidence type="ECO:0000313" key="3">
    <source>
        <dbReference type="Proteomes" id="UP000265520"/>
    </source>
</evidence>
<accession>A0A392RIJ1</accession>
<feature type="non-terminal residue" evidence="2">
    <location>
        <position position="27"/>
    </location>
</feature>
<feature type="region of interest" description="Disordered" evidence="1">
    <location>
        <begin position="1"/>
        <end position="27"/>
    </location>
</feature>
<sequence length="27" mass="2835">MEASSRSRVMEASSSSGSRVMEESSGL</sequence>
<evidence type="ECO:0000256" key="1">
    <source>
        <dbReference type="SAM" id="MobiDB-lite"/>
    </source>
</evidence>
<comment type="caution">
    <text evidence="2">The sequence shown here is derived from an EMBL/GenBank/DDBJ whole genome shotgun (WGS) entry which is preliminary data.</text>
</comment>